<keyword evidence="1" id="KW-1133">Transmembrane helix</keyword>
<name>A0A1G7RBK0_9FIRM</name>
<sequence>MEEHDEEQHDYVYQLKPLIVQGLVFLILYPLIIGGIHTFSKLPPLELRVLIGIYAVAVLGIITLCVFGKSKHVIIDKGQIIFQSLLGERVLEPQDIRRVAFYFDDKGQEIAQIRTGQDLYYVSEFYFPFPELMSDLEIFIQKYDIRSNLSRHAAC</sequence>
<dbReference type="AlphaFoldDB" id="A0A1G7RBK0"/>
<dbReference type="EMBL" id="FNCP01000001">
    <property type="protein sequence ID" value="SDG07549.1"/>
    <property type="molecule type" value="Genomic_DNA"/>
</dbReference>
<feature type="transmembrane region" description="Helical" evidence="1">
    <location>
        <begin position="18"/>
        <end position="37"/>
    </location>
</feature>
<accession>A0A1G7RBK0</accession>
<evidence type="ECO:0000313" key="3">
    <source>
        <dbReference type="Proteomes" id="UP000198656"/>
    </source>
</evidence>
<dbReference type="Proteomes" id="UP000198656">
    <property type="component" value="Unassembled WGS sequence"/>
</dbReference>
<organism evidence="2 3">
    <name type="scientific">Desulfosporosinus hippei DSM 8344</name>
    <dbReference type="NCBI Taxonomy" id="1121419"/>
    <lineage>
        <taxon>Bacteria</taxon>
        <taxon>Bacillati</taxon>
        <taxon>Bacillota</taxon>
        <taxon>Clostridia</taxon>
        <taxon>Eubacteriales</taxon>
        <taxon>Desulfitobacteriaceae</taxon>
        <taxon>Desulfosporosinus</taxon>
    </lineage>
</organism>
<keyword evidence="1" id="KW-0472">Membrane</keyword>
<keyword evidence="3" id="KW-1185">Reference proteome</keyword>
<gene>
    <name evidence="2" type="ORF">SAMN05443529_10117</name>
</gene>
<protein>
    <submittedName>
        <fullName evidence="2">Uncharacterized protein</fullName>
    </submittedName>
</protein>
<dbReference type="OrthoDB" id="1796688at2"/>
<feature type="transmembrane region" description="Helical" evidence="1">
    <location>
        <begin position="49"/>
        <end position="67"/>
    </location>
</feature>
<reference evidence="3" key="1">
    <citation type="submission" date="2016-10" db="EMBL/GenBank/DDBJ databases">
        <authorList>
            <person name="Varghese N."/>
            <person name="Submissions S."/>
        </authorList>
    </citation>
    <scope>NUCLEOTIDE SEQUENCE [LARGE SCALE GENOMIC DNA]</scope>
    <source>
        <strain evidence="3">DSM 8344</strain>
    </source>
</reference>
<proteinExistence type="predicted"/>
<dbReference type="STRING" id="1121419.SAMN05443529_10117"/>
<evidence type="ECO:0000313" key="2">
    <source>
        <dbReference type="EMBL" id="SDG07549.1"/>
    </source>
</evidence>
<keyword evidence="1" id="KW-0812">Transmembrane</keyword>
<dbReference type="RefSeq" id="WP_092328393.1">
    <property type="nucleotide sequence ID" value="NZ_FNCP01000001.1"/>
</dbReference>
<evidence type="ECO:0000256" key="1">
    <source>
        <dbReference type="SAM" id="Phobius"/>
    </source>
</evidence>